<dbReference type="PANTHER" id="PTHR34984">
    <property type="entry name" value="CARBON STORAGE REGULATOR"/>
    <property type="match status" value="1"/>
</dbReference>
<sequence>MLVLTRKKNEEICINDDIVLTVLRIQGGKVRIGIKCPAKIPIRRSEVQVEMLGEDECLLEEPLMTAEHLVV</sequence>
<dbReference type="Gene3D" id="2.60.40.4380">
    <property type="entry name" value="Translational regulator CsrA"/>
    <property type="match status" value="1"/>
</dbReference>
<evidence type="ECO:0000313" key="3">
    <source>
        <dbReference type="Proteomes" id="UP000320421"/>
    </source>
</evidence>
<dbReference type="GO" id="GO:1902208">
    <property type="term" value="P:regulation of bacterial-type flagellum assembly"/>
    <property type="evidence" value="ECO:0007669"/>
    <property type="project" value="UniProtKB-UniRule"/>
</dbReference>
<keyword evidence="3" id="KW-1185">Reference proteome</keyword>
<keyword evidence="1" id="KW-0810">Translation regulation</keyword>
<gene>
    <name evidence="1" type="primary">csrA</name>
    <name evidence="2" type="ORF">HG66A1_14380</name>
</gene>
<dbReference type="GO" id="GO:0048027">
    <property type="term" value="F:mRNA 5'-UTR binding"/>
    <property type="evidence" value="ECO:0007669"/>
    <property type="project" value="UniProtKB-UniRule"/>
</dbReference>
<protein>
    <recommendedName>
        <fullName evidence="1">Translational regulator CsrA</fullName>
    </recommendedName>
</protein>
<dbReference type="RefSeq" id="WP_145181471.1">
    <property type="nucleotide sequence ID" value="NZ_CP036266.1"/>
</dbReference>
<dbReference type="OrthoDB" id="289081at2"/>
<comment type="subcellular location">
    <subcellularLocation>
        <location evidence="1">Cytoplasm</location>
    </subcellularLocation>
</comment>
<keyword evidence="1" id="KW-0963">Cytoplasm</keyword>
<reference evidence="2 3" key="1">
    <citation type="submission" date="2019-02" db="EMBL/GenBank/DDBJ databases">
        <title>Deep-cultivation of Planctomycetes and their phenomic and genomic characterization uncovers novel biology.</title>
        <authorList>
            <person name="Wiegand S."/>
            <person name="Jogler M."/>
            <person name="Boedeker C."/>
            <person name="Pinto D."/>
            <person name="Vollmers J."/>
            <person name="Rivas-Marin E."/>
            <person name="Kohn T."/>
            <person name="Peeters S.H."/>
            <person name="Heuer A."/>
            <person name="Rast P."/>
            <person name="Oberbeckmann S."/>
            <person name="Bunk B."/>
            <person name="Jeske O."/>
            <person name="Meyerdierks A."/>
            <person name="Storesund J.E."/>
            <person name="Kallscheuer N."/>
            <person name="Luecker S."/>
            <person name="Lage O.M."/>
            <person name="Pohl T."/>
            <person name="Merkel B.J."/>
            <person name="Hornburger P."/>
            <person name="Mueller R.-W."/>
            <person name="Bruemmer F."/>
            <person name="Labrenz M."/>
            <person name="Spormann A.M."/>
            <person name="Op den Camp H."/>
            <person name="Overmann J."/>
            <person name="Amann R."/>
            <person name="Jetten M.S.M."/>
            <person name="Mascher T."/>
            <person name="Medema M.H."/>
            <person name="Devos D.P."/>
            <person name="Kaster A.-K."/>
            <person name="Ovreas L."/>
            <person name="Rohde M."/>
            <person name="Galperin M.Y."/>
            <person name="Jogler C."/>
        </authorList>
    </citation>
    <scope>NUCLEOTIDE SEQUENCE [LARGE SCALE GENOMIC DNA]</scope>
    <source>
        <strain evidence="2 3">HG66A1</strain>
    </source>
</reference>
<dbReference type="PANTHER" id="PTHR34984:SF1">
    <property type="entry name" value="CARBON STORAGE REGULATOR"/>
    <property type="match status" value="1"/>
</dbReference>
<comment type="similarity">
    <text evidence="1">Belongs to the CsrA/RsmA family.</text>
</comment>
<keyword evidence="1" id="KW-1005">Bacterial flagellum biogenesis</keyword>
<comment type="subunit">
    <text evidence="1">Homodimer; the beta-strands of each monomer intercalate to form a hydrophobic core, while the alpha-helices form wings that extend away from the core.</text>
</comment>
<organism evidence="2 3">
    <name type="scientific">Gimesia chilikensis</name>
    <dbReference type="NCBI Taxonomy" id="2605989"/>
    <lineage>
        <taxon>Bacteria</taxon>
        <taxon>Pseudomonadati</taxon>
        <taxon>Planctomycetota</taxon>
        <taxon>Planctomycetia</taxon>
        <taxon>Planctomycetales</taxon>
        <taxon>Planctomycetaceae</taxon>
        <taxon>Gimesia</taxon>
    </lineage>
</organism>
<dbReference type="InterPro" id="IPR036107">
    <property type="entry name" value="CsrA_sf"/>
</dbReference>
<dbReference type="GO" id="GO:0006402">
    <property type="term" value="P:mRNA catabolic process"/>
    <property type="evidence" value="ECO:0007669"/>
    <property type="project" value="InterPro"/>
</dbReference>
<accession>A0A5A8BTK1</accession>
<dbReference type="GO" id="GO:0045947">
    <property type="term" value="P:negative regulation of translational initiation"/>
    <property type="evidence" value="ECO:0007669"/>
    <property type="project" value="UniProtKB-UniRule"/>
</dbReference>
<dbReference type="Pfam" id="PF02599">
    <property type="entry name" value="CsrA"/>
    <property type="match status" value="1"/>
</dbReference>
<name>A0A517PJW3_9PLAN</name>
<dbReference type="SUPFAM" id="SSF117130">
    <property type="entry name" value="CsrA-like"/>
    <property type="match status" value="1"/>
</dbReference>
<accession>A0A517PJW3</accession>
<comment type="function">
    <text evidence="1">A translational regulator that binds mRNA to regulate translation initiation and/or mRNA stability. Usually binds in the 5'-UTR at or near the Shine-Dalgarno sequence preventing ribosome-binding, thus repressing translation. Its main target seems to be the major flagellin gene, while its function is anatagonized by FliW.</text>
</comment>
<keyword evidence="1" id="KW-0694">RNA-binding</keyword>
<dbReference type="GO" id="GO:0005829">
    <property type="term" value="C:cytosol"/>
    <property type="evidence" value="ECO:0007669"/>
    <property type="project" value="TreeGrafter"/>
</dbReference>
<proteinExistence type="inferred from homology"/>
<evidence type="ECO:0000313" key="2">
    <source>
        <dbReference type="EMBL" id="QDT19670.1"/>
    </source>
</evidence>
<dbReference type="GO" id="GO:0044781">
    <property type="term" value="P:bacterial-type flagellum organization"/>
    <property type="evidence" value="ECO:0007669"/>
    <property type="project" value="UniProtKB-KW"/>
</dbReference>
<dbReference type="HAMAP" id="MF_00167">
    <property type="entry name" value="CsrA"/>
    <property type="match status" value="1"/>
</dbReference>
<dbReference type="Proteomes" id="UP000320421">
    <property type="component" value="Chromosome"/>
</dbReference>
<dbReference type="InterPro" id="IPR003751">
    <property type="entry name" value="CsrA"/>
</dbReference>
<dbReference type="AlphaFoldDB" id="A0A517PJW3"/>
<dbReference type="EMBL" id="CP036266">
    <property type="protein sequence ID" value="QDT19670.1"/>
    <property type="molecule type" value="Genomic_DNA"/>
</dbReference>
<keyword evidence="1" id="KW-0678">Repressor</keyword>
<dbReference type="GO" id="GO:0006109">
    <property type="term" value="P:regulation of carbohydrate metabolic process"/>
    <property type="evidence" value="ECO:0007669"/>
    <property type="project" value="InterPro"/>
</dbReference>
<evidence type="ECO:0000256" key="1">
    <source>
        <dbReference type="HAMAP-Rule" id="MF_00167"/>
    </source>
</evidence>